<dbReference type="InterPro" id="IPR050145">
    <property type="entry name" value="Centrin_CML-like"/>
</dbReference>
<dbReference type="Pfam" id="PF13499">
    <property type="entry name" value="EF-hand_7"/>
    <property type="match status" value="2"/>
</dbReference>
<dbReference type="InterPro" id="IPR018247">
    <property type="entry name" value="EF_Hand_1_Ca_BS"/>
</dbReference>
<keyword evidence="2" id="KW-0106">Calcium</keyword>
<protein>
    <submittedName>
        <fullName evidence="4">Calcium-binding protein E63-1</fullName>
    </submittedName>
</protein>
<reference evidence="4 5" key="1">
    <citation type="submission" date="2021-06" db="EMBL/GenBank/DDBJ databases">
        <title>Caerostris extrusa draft genome.</title>
        <authorList>
            <person name="Kono N."/>
            <person name="Arakawa K."/>
        </authorList>
    </citation>
    <scope>NUCLEOTIDE SEQUENCE [LARGE SCALE GENOMIC DNA]</scope>
</reference>
<gene>
    <name evidence="4" type="primary">Eip63F-1</name>
    <name evidence="4" type="ORF">CEXT_342371</name>
</gene>
<evidence type="ECO:0000259" key="3">
    <source>
        <dbReference type="PROSITE" id="PS50222"/>
    </source>
</evidence>
<keyword evidence="1" id="KW-0677">Repeat</keyword>
<organism evidence="4 5">
    <name type="scientific">Caerostris extrusa</name>
    <name type="common">Bark spider</name>
    <name type="synonym">Caerostris bankana</name>
    <dbReference type="NCBI Taxonomy" id="172846"/>
    <lineage>
        <taxon>Eukaryota</taxon>
        <taxon>Metazoa</taxon>
        <taxon>Ecdysozoa</taxon>
        <taxon>Arthropoda</taxon>
        <taxon>Chelicerata</taxon>
        <taxon>Arachnida</taxon>
        <taxon>Araneae</taxon>
        <taxon>Araneomorphae</taxon>
        <taxon>Entelegynae</taxon>
        <taxon>Araneoidea</taxon>
        <taxon>Araneidae</taxon>
        <taxon>Caerostris</taxon>
    </lineage>
</organism>
<dbReference type="PANTHER" id="PTHR23050">
    <property type="entry name" value="CALCIUM BINDING PROTEIN"/>
    <property type="match status" value="1"/>
</dbReference>
<dbReference type="GO" id="GO:0005509">
    <property type="term" value="F:calcium ion binding"/>
    <property type="evidence" value="ECO:0007669"/>
    <property type="project" value="InterPro"/>
</dbReference>
<comment type="caution">
    <text evidence="4">The sequence shown here is derived from an EMBL/GenBank/DDBJ whole genome shotgun (WGS) entry which is preliminary data.</text>
</comment>
<dbReference type="AlphaFoldDB" id="A0AAV4W9R9"/>
<proteinExistence type="predicted"/>
<dbReference type="SUPFAM" id="SSF47473">
    <property type="entry name" value="EF-hand"/>
    <property type="match status" value="1"/>
</dbReference>
<evidence type="ECO:0000256" key="2">
    <source>
        <dbReference type="ARBA" id="ARBA00022837"/>
    </source>
</evidence>
<evidence type="ECO:0000256" key="1">
    <source>
        <dbReference type="ARBA" id="ARBA00022737"/>
    </source>
</evidence>
<dbReference type="CDD" id="cd00051">
    <property type="entry name" value="EFh"/>
    <property type="match status" value="1"/>
</dbReference>
<dbReference type="Gene3D" id="1.10.238.10">
    <property type="entry name" value="EF-hand"/>
    <property type="match status" value="2"/>
</dbReference>
<dbReference type="FunFam" id="1.10.238.10:FF:000001">
    <property type="entry name" value="Calmodulin 1"/>
    <property type="match status" value="1"/>
</dbReference>
<feature type="domain" description="EF-hand" evidence="3">
    <location>
        <begin position="102"/>
        <end position="137"/>
    </location>
</feature>
<dbReference type="Proteomes" id="UP001054945">
    <property type="component" value="Unassembled WGS sequence"/>
</dbReference>
<sequence length="206" mass="23776">MLQNKNLAKLGIVTTLATRSFQAYPLTSSQIRELKAAFSMLDKNKDGRVNETEIKCMLDKLGIVLTDTMVGKLIDQASKRGDRLLNEEEFLAWMSHQSVQDDVMADLMAAFRVFDKDRNGYITRDELRTAMETIGEPMSEEQLDLMIRATDIDNDGRINYEGYLTLPFQKRKERDIHTFDKPIILLPKPELRIETHVERKLKSQSH</sequence>
<dbReference type="InterPro" id="IPR011992">
    <property type="entry name" value="EF-hand-dom_pair"/>
</dbReference>
<dbReference type="PROSITE" id="PS50222">
    <property type="entry name" value="EF_HAND_2"/>
    <property type="match status" value="2"/>
</dbReference>
<name>A0AAV4W9R9_CAEEX</name>
<evidence type="ECO:0000313" key="4">
    <source>
        <dbReference type="EMBL" id="GIY79542.1"/>
    </source>
</evidence>
<dbReference type="SMART" id="SM00054">
    <property type="entry name" value="EFh"/>
    <property type="match status" value="4"/>
</dbReference>
<evidence type="ECO:0000313" key="5">
    <source>
        <dbReference type="Proteomes" id="UP001054945"/>
    </source>
</evidence>
<dbReference type="PROSITE" id="PS00018">
    <property type="entry name" value="EF_HAND_1"/>
    <property type="match status" value="2"/>
</dbReference>
<dbReference type="InterPro" id="IPR002048">
    <property type="entry name" value="EF_hand_dom"/>
</dbReference>
<feature type="domain" description="EF-hand" evidence="3">
    <location>
        <begin position="29"/>
        <end position="64"/>
    </location>
</feature>
<keyword evidence="5" id="KW-1185">Reference proteome</keyword>
<dbReference type="EMBL" id="BPLR01015902">
    <property type="protein sequence ID" value="GIY79542.1"/>
    <property type="molecule type" value="Genomic_DNA"/>
</dbReference>
<accession>A0AAV4W9R9</accession>